<feature type="non-terminal residue" evidence="3">
    <location>
        <position position="1"/>
    </location>
</feature>
<sequence length="153" mass="17067">LLGKEAKAMEMHVKSRQVVSFLLSGCAGLAVCGSVLFSLHEEEKSGTLVANVLKDLKLEVKEWSARNARLVSKSSSKQYFQLGPSSRNGMLKDRVDRETLCVQKDPCVLPAEIVLENPLQLHRIEVEIEDVNHNSPKFSKKRITLEISELVPV</sequence>
<reference evidence="3" key="1">
    <citation type="journal article" date="2023" name="DNA Res.">
        <title>Chromosome-level genome assembly of Phrynocephalus forsythii using third-generation DNA sequencing and Hi-C analysis.</title>
        <authorList>
            <person name="Qi Y."/>
            <person name="Zhao W."/>
            <person name="Zhao Y."/>
            <person name="Niu C."/>
            <person name="Cao S."/>
            <person name="Zhang Y."/>
        </authorList>
    </citation>
    <scope>NUCLEOTIDE SEQUENCE</scope>
    <source>
        <tissue evidence="3">Muscle</tissue>
    </source>
</reference>
<dbReference type="AlphaFoldDB" id="A0A9Q1B4X5"/>
<evidence type="ECO:0000313" key="4">
    <source>
        <dbReference type="Proteomes" id="UP001142489"/>
    </source>
</evidence>
<dbReference type="FunFam" id="2.60.40.60:FF:000006">
    <property type="entry name" value="Protocadherin alpha 2"/>
    <property type="match status" value="1"/>
</dbReference>
<feature type="non-terminal residue" evidence="3">
    <location>
        <position position="153"/>
    </location>
</feature>
<proteinExistence type="predicted"/>
<dbReference type="EMBL" id="JAPFRF010000003">
    <property type="protein sequence ID" value="KAJ7338138.1"/>
    <property type="molecule type" value="Genomic_DNA"/>
</dbReference>
<dbReference type="Pfam" id="PF08266">
    <property type="entry name" value="Cadherin_2"/>
    <property type="match status" value="1"/>
</dbReference>
<dbReference type="Gene3D" id="2.60.40.60">
    <property type="entry name" value="Cadherins"/>
    <property type="match status" value="1"/>
</dbReference>
<dbReference type="InterPro" id="IPR050174">
    <property type="entry name" value="Protocadherin/Cadherin-CA"/>
</dbReference>
<dbReference type="Proteomes" id="UP001142489">
    <property type="component" value="Unassembled WGS sequence"/>
</dbReference>
<organism evidence="3 4">
    <name type="scientific">Phrynocephalus forsythii</name>
    <dbReference type="NCBI Taxonomy" id="171643"/>
    <lineage>
        <taxon>Eukaryota</taxon>
        <taxon>Metazoa</taxon>
        <taxon>Chordata</taxon>
        <taxon>Craniata</taxon>
        <taxon>Vertebrata</taxon>
        <taxon>Euteleostomi</taxon>
        <taxon>Lepidosauria</taxon>
        <taxon>Squamata</taxon>
        <taxon>Bifurcata</taxon>
        <taxon>Unidentata</taxon>
        <taxon>Episquamata</taxon>
        <taxon>Toxicofera</taxon>
        <taxon>Iguania</taxon>
        <taxon>Acrodonta</taxon>
        <taxon>Agamidae</taxon>
        <taxon>Agaminae</taxon>
        <taxon>Phrynocephalus</taxon>
    </lineage>
</organism>
<evidence type="ECO:0000259" key="2">
    <source>
        <dbReference type="Pfam" id="PF08266"/>
    </source>
</evidence>
<name>A0A9Q1B4X5_9SAUR</name>
<protein>
    <recommendedName>
        <fullName evidence="2">Cadherin N-terminal domain-containing protein</fullName>
    </recommendedName>
</protein>
<dbReference type="PANTHER" id="PTHR24028:SF118">
    <property type="entry name" value="PROTOCADHERIN BETA-1"/>
    <property type="match status" value="1"/>
</dbReference>
<evidence type="ECO:0000256" key="1">
    <source>
        <dbReference type="ARBA" id="ARBA00023180"/>
    </source>
</evidence>
<keyword evidence="1" id="KW-0325">Glycoprotein</keyword>
<dbReference type="InterPro" id="IPR013164">
    <property type="entry name" value="Cadherin_N"/>
</dbReference>
<accession>A0A9Q1B4X5</accession>
<dbReference type="GO" id="GO:0007155">
    <property type="term" value="P:cell adhesion"/>
    <property type="evidence" value="ECO:0007669"/>
    <property type="project" value="TreeGrafter"/>
</dbReference>
<comment type="caution">
    <text evidence="3">The sequence shown here is derived from an EMBL/GenBank/DDBJ whole genome shotgun (WGS) entry which is preliminary data.</text>
</comment>
<keyword evidence="4" id="KW-1185">Reference proteome</keyword>
<gene>
    <name evidence="3" type="ORF">JRQ81_010745</name>
</gene>
<evidence type="ECO:0000313" key="3">
    <source>
        <dbReference type="EMBL" id="KAJ7338138.1"/>
    </source>
</evidence>
<dbReference type="PANTHER" id="PTHR24028">
    <property type="entry name" value="CADHERIN-87A"/>
    <property type="match status" value="1"/>
</dbReference>
<feature type="domain" description="Cadherin N-terminal" evidence="2">
    <location>
        <begin position="37"/>
        <end position="117"/>
    </location>
</feature>
<dbReference type="GO" id="GO:0005886">
    <property type="term" value="C:plasma membrane"/>
    <property type="evidence" value="ECO:0007669"/>
    <property type="project" value="TreeGrafter"/>
</dbReference>
<dbReference type="OrthoDB" id="6252479at2759"/>